<dbReference type="RefSeq" id="WP_006426785.1">
    <property type="nucleotide sequence ID" value="NZ_DS264392.1"/>
</dbReference>
<dbReference type="Gene3D" id="6.20.350.10">
    <property type="match status" value="1"/>
</dbReference>
<dbReference type="eggNOG" id="ENOG503185E">
    <property type="taxonomic scope" value="Bacteria"/>
</dbReference>
<sequence>MYFSEAFKLMESGLKVKLPSWGGYWYWSKEKKTIIMHTKDGIEMDIRETQVPEYTFKNIASDDWIVADEKNCPELGGENTFSFGEAIKYLKRGFKVARKGWNGKGIYLEMYSPEVNLETIAEAVHNAWWEEKKKQGVTDHPDMIPYSELSEEVKEYDRVTARTTIEAFNYMTHSFIYINTTGLQTENPYAPKNKVPWTPSQTDMLAEDWVFAN</sequence>
<feature type="domain" description="Thoeris anti-defense 2-like" evidence="1">
    <location>
        <begin position="82"/>
        <end position="210"/>
    </location>
</feature>
<gene>
    <name evidence="2" type="ORF">DORLON_00765</name>
</gene>
<evidence type="ECO:0000313" key="3">
    <source>
        <dbReference type="Proteomes" id="UP000004016"/>
    </source>
</evidence>
<dbReference type="EMBL" id="AAXB02000002">
    <property type="protein sequence ID" value="EDM64084.1"/>
    <property type="molecule type" value="Genomic_DNA"/>
</dbReference>
<dbReference type="GeneID" id="93136618"/>
<protein>
    <recommendedName>
        <fullName evidence="1">Thoeris anti-defense 2-like domain-containing protein</fullName>
    </recommendedName>
</protein>
<accession>A6BEP5</accession>
<reference evidence="2 3" key="2">
    <citation type="submission" date="2007-04" db="EMBL/GenBank/DDBJ databases">
        <title>Draft genome sequence of Dorea longicatena (DSM 13814).</title>
        <authorList>
            <person name="Sudarsanam P."/>
            <person name="Ley R."/>
            <person name="Guruge J."/>
            <person name="Turnbaugh P.J."/>
            <person name="Mahowald M."/>
            <person name="Liep D."/>
            <person name="Gordon J."/>
        </authorList>
    </citation>
    <scope>NUCLEOTIDE SEQUENCE [LARGE SCALE GENOMIC DNA]</scope>
    <source>
        <strain evidence="2 3">DSM 13814</strain>
    </source>
</reference>
<dbReference type="AlphaFoldDB" id="A6BEP5"/>
<dbReference type="HOGENOM" id="CLU_1292709_0_0_9"/>
<comment type="caution">
    <text evidence="2">The sequence shown here is derived from an EMBL/GenBank/DDBJ whole genome shotgun (WGS) entry which is preliminary data.</text>
</comment>
<proteinExistence type="predicted"/>
<reference evidence="2 3" key="1">
    <citation type="submission" date="2007-03" db="EMBL/GenBank/DDBJ databases">
        <authorList>
            <person name="Fulton L."/>
            <person name="Clifton S."/>
            <person name="Fulton B."/>
            <person name="Xu J."/>
            <person name="Minx P."/>
            <person name="Pepin K.H."/>
            <person name="Johnson M."/>
            <person name="Thiruvilangam P."/>
            <person name="Bhonagiri V."/>
            <person name="Nash W.E."/>
            <person name="Mardis E.R."/>
            <person name="Wilson R.K."/>
        </authorList>
    </citation>
    <scope>NUCLEOTIDE SEQUENCE [LARGE SCALE GENOMIC DNA]</scope>
    <source>
        <strain evidence="2 3">DSM 13814</strain>
    </source>
</reference>
<dbReference type="Pfam" id="PF11195">
    <property type="entry name" value="Tad2-like"/>
    <property type="match status" value="1"/>
</dbReference>
<dbReference type="InterPro" id="IPR021361">
    <property type="entry name" value="Tad2-like_dom"/>
</dbReference>
<evidence type="ECO:0000259" key="1">
    <source>
        <dbReference type="Pfam" id="PF11195"/>
    </source>
</evidence>
<organism evidence="2 3">
    <name type="scientific">Dorea longicatena DSM 13814</name>
    <dbReference type="NCBI Taxonomy" id="411462"/>
    <lineage>
        <taxon>Bacteria</taxon>
        <taxon>Bacillati</taxon>
        <taxon>Bacillota</taxon>
        <taxon>Clostridia</taxon>
        <taxon>Lachnospirales</taxon>
        <taxon>Lachnospiraceae</taxon>
        <taxon>Dorea</taxon>
    </lineage>
</organism>
<name>A6BEP5_9FIRM</name>
<dbReference type="Proteomes" id="UP000004016">
    <property type="component" value="Unassembled WGS sequence"/>
</dbReference>
<evidence type="ECO:0000313" key="2">
    <source>
        <dbReference type="EMBL" id="EDM64084.1"/>
    </source>
</evidence>